<protein>
    <submittedName>
        <fullName evidence="1 2">Uncharacterized protein</fullName>
    </submittedName>
</protein>
<reference evidence="1 3" key="2">
    <citation type="journal article" date="2013" name="Nature">
        <title>Insights into bilaterian evolution from three spiralian genomes.</title>
        <authorList>
            <person name="Simakov O."/>
            <person name="Marletaz F."/>
            <person name="Cho S.J."/>
            <person name="Edsinger-Gonzales E."/>
            <person name="Havlak P."/>
            <person name="Hellsten U."/>
            <person name="Kuo D.H."/>
            <person name="Larsson T."/>
            <person name="Lv J."/>
            <person name="Arendt D."/>
            <person name="Savage R."/>
            <person name="Osoegawa K."/>
            <person name="de Jong P."/>
            <person name="Grimwood J."/>
            <person name="Chapman J.A."/>
            <person name="Shapiro H."/>
            <person name="Aerts A."/>
            <person name="Otillar R.P."/>
            <person name="Terry A.Y."/>
            <person name="Boore J.L."/>
            <person name="Grigoriev I.V."/>
            <person name="Lindberg D.R."/>
            <person name="Seaver E.C."/>
            <person name="Weisblat D.A."/>
            <person name="Putnam N.H."/>
            <person name="Rokhsar D.S."/>
        </authorList>
    </citation>
    <scope>NUCLEOTIDE SEQUENCE</scope>
</reference>
<reference evidence="3" key="1">
    <citation type="submission" date="2012-12" db="EMBL/GenBank/DDBJ databases">
        <authorList>
            <person name="Hellsten U."/>
            <person name="Grimwood J."/>
            <person name="Chapman J.A."/>
            <person name="Shapiro H."/>
            <person name="Aerts A."/>
            <person name="Otillar R.P."/>
            <person name="Terry A.Y."/>
            <person name="Boore J.L."/>
            <person name="Simakov O."/>
            <person name="Marletaz F."/>
            <person name="Cho S.-J."/>
            <person name="Edsinger-Gonzales E."/>
            <person name="Havlak P."/>
            <person name="Kuo D.-H."/>
            <person name="Larsson T."/>
            <person name="Lv J."/>
            <person name="Arendt D."/>
            <person name="Savage R."/>
            <person name="Osoegawa K."/>
            <person name="de Jong P."/>
            <person name="Lindberg D.R."/>
            <person name="Seaver E.C."/>
            <person name="Weisblat D.A."/>
            <person name="Putnam N.H."/>
            <person name="Grigoriev I.V."/>
            <person name="Rokhsar D.S."/>
        </authorList>
    </citation>
    <scope>NUCLEOTIDE SEQUENCE</scope>
</reference>
<evidence type="ECO:0000313" key="1">
    <source>
        <dbReference type="EMBL" id="ESN97596.1"/>
    </source>
</evidence>
<dbReference type="HOGENOM" id="CLU_1268149_0_0_1"/>
<gene>
    <name evidence="2" type="primary">20206579</name>
    <name evidence="1" type="ORF">HELRODRAFT_178032</name>
</gene>
<sequence>MESMQRLVHLMVPGDDVDPNSRALLPKLFFKSIRCFRSNLNQNHVTIQSASIMDLIMNLKFNAFWNTNSAAFHKILENLEILAIPGYQRQMRRLESRNFIESISGSWQVQMKKYLESSENKDNIENDIIYQNFTTIVTKSTKDGLKLSKESYGKILNGCGVSQIVYWVSNNGNVTLEVRSFLFVDIKLMNLVPTVINIVPQPAPDKLNATNNKLYKVG</sequence>
<evidence type="ECO:0000313" key="3">
    <source>
        <dbReference type="Proteomes" id="UP000015101"/>
    </source>
</evidence>
<dbReference type="EMBL" id="AMQM01006280">
    <property type="status" value="NOT_ANNOTATED_CDS"/>
    <property type="molecule type" value="Genomic_DNA"/>
</dbReference>
<dbReference type="AlphaFoldDB" id="T1FCN0"/>
<dbReference type="Proteomes" id="UP000015101">
    <property type="component" value="Unassembled WGS sequence"/>
</dbReference>
<organism evidence="2 3">
    <name type="scientific">Helobdella robusta</name>
    <name type="common">Californian leech</name>
    <dbReference type="NCBI Taxonomy" id="6412"/>
    <lineage>
        <taxon>Eukaryota</taxon>
        <taxon>Metazoa</taxon>
        <taxon>Spiralia</taxon>
        <taxon>Lophotrochozoa</taxon>
        <taxon>Annelida</taxon>
        <taxon>Clitellata</taxon>
        <taxon>Hirudinea</taxon>
        <taxon>Rhynchobdellida</taxon>
        <taxon>Glossiphoniidae</taxon>
        <taxon>Helobdella</taxon>
    </lineage>
</organism>
<proteinExistence type="predicted"/>
<dbReference type="RefSeq" id="XP_009024414.1">
    <property type="nucleotide sequence ID" value="XM_009026166.1"/>
</dbReference>
<dbReference type="EMBL" id="KB097336">
    <property type="protein sequence ID" value="ESN97596.1"/>
    <property type="molecule type" value="Genomic_DNA"/>
</dbReference>
<name>T1FCN0_HELRO</name>
<accession>T1FCN0</accession>
<dbReference type="KEGG" id="hro:HELRODRAFT_178032"/>
<dbReference type="EnsemblMetazoa" id="HelroT178032">
    <property type="protein sequence ID" value="HelroP178032"/>
    <property type="gene ID" value="HelroG178032"/>
</dbReference>
<evidence type="ECO:0000313" key="2">
    <source>
        <dbReference type="EnsemblMetazoa" id="HelroP178032"/>
    </source>
</evidence>
<dbReference type="GeneID" id="20206579"/>
<reference evidence="2" key="3">
    <citation type="submission" date="2015-06" db="UniProtKB">
        <authorList>
            <consortium name="EnsemblMetazoa"/>
        </authorList>
    </citation>
    <scope>IDENTIFICATION</scope>
</reference>
<dbReference type="CTD" id="20206579"/>
<keyword evidence="3" id="KW-1185">Reference proteome</keyword>
<dbReference type="InParanoid" id="T1FCN0"/>